<reference evidence="1" key="1">
    <citation type="journal article" date="2015" name="Nature">
        <title>Complex archaea that bridge the gap between prokaryotes and eukaryotes.</title>
        <authorList>
            <person name="Spang A."/>
            <person name="Saw J.H."/>
            <person name="Jorgensen S.L."/>
            <person name="Zaremba-Niedzwiedzka K."/>
            <person name="Martijn J."/>
            <person name="Lind A.E."/>
            <person name="van Eijk R."/>
            <person name="Schleper C."/>
            <person name="Guy L."/>
            <person name="Ettema T.J."/>
        </authorList>
    </citation>
    <scope>NUCLEOTIDE SEQUENCE</scope>
</reference>
<organism evidence="1">
    <name type="scientific">marine sediment metagenome</name>
    <dbReference type="NCBI Taxonomy" id="412755"/>
    <lineage>
        <taxon>unclassified sequences</taxon>
        <taxon>metagenomes</taxon>
        <taxon>ecological metagenomes</taxon>
    </lineage>
</organism>
<proteinExistence type="predicted"/>
<dbReference type="AlphaFoldDB" id="A0A0F9LQF8"/>
<comment type="caution">
    <text evidence="1">The sequence shown here is derived from an EMBL/GenBank/DDBJ whole genome shotgun (WGS) entry which is preliminary data.</text>
</comment>
<gene>
    <name evidence="1" type="ORF">LCGC14_1479080</name>
</gene>
<name>A0A0F9LQF8_9ZZZZ</name>
<sequence length="534" mass="58330">MAGRKNSPFSSSAGDPLVFRDGQSAAQNFKISLRNAVFTNNALIPKPKFLFFVKFVQALNNSNTLGPGIADTNKYSDPSEGIVFQIKTVDKPKFNIKTETLHQYNKKRIIQTQIDYQPMTITFHDDVSDHVIQFWKDYYEYYYGDARKTVSADWREDIVTKNFDEADGTGWGYVGQFAGGNANNKHFLERIELYQFYGQEFTVISFIHPKISVFDHDANDYADGREGQGIRITFDYEGVIYNLTKQQVTDERAETFNFSNEYFDIGAGTPGADIRTDGRKEDLEDRTSGVAEPLLINPVPESGTDRLRRQIDTASLLLSNAGGSALGGSNFSFGTGAFQGLGNRKVDLDTLTTLAGGSPAPDLVQKATGVKSAIDNFGRVRRPGSGDVIQNLSEVTNTGIDSTTVSEAASILAAENESTEIPLGTGQSTLVTRTQQSSFSRSLGTGAVIARKEGIIGSVATQEATQTPNSKDANSLVTQQPSGEYLLTNRGAASMNALRSPNSVLGTRTVANEFENPNAVDTNKRLLAEIRESE</sequence>
<dbReference type="EMBL" id="LAZR01010489">
    <property type="protein sequence ID" value="KKM66650.1"/>
    <property type="molecule type" value="Genomic_DNA"/>
</dbReference>
<evidence type="ECO:0000313" key="1">
    <source>
        <dbReference type="EMBL" id="KKM66650.1"/>
    </source>
</evidence>
<protein>
    <submittedName>
        <fullName evidence="1">Uncharacterized protein</fullName>
    </submittedName>
</protein>
<accession>A0A0F9LQF8</accession>